<dbReference type="InterPro" id="IPR005158">
    <property type="entry name" value="BTAD"/>
</dbReference>
<dbReference type="SMART" id="SM01043">
    <property type="entry name" value="BTAD"/>
    <property type="match status" value="1"/>
</dbReference>
<keyword evidence="2" id="KW-0067">ATP-binding</keyword>
<dbReference type="InterPro" id="IPR027417">
    <property type="entry name" value="P-loop_NTPase"/>
</dbReference>
<comment type="caution">
    <text evidence="4">The sequence shown here is derived from an EMBL/GenBank/DDBJ whole genome shotgun (WGS) entry which is preliminary data.</text>
</comment>
<dbReference type="PANTHER" id="PTHR16305:SF28">
    <property type="entry name" value="GUANYLATE CYCLASE DOMAIN-CONTAINING PROTEIN"/>
    <property type="match status" value="1"/>
</dbReference>
<dbReference type="Proteomes" id="UP000609879">
    <property type="component" value="Unassembled WGS sequence"/>
</dbReference>
<organism evidence="4 5">
    <name type="scientific">Paractinoplanes deccanensis</name>
    <dbReference type="NCBI Taxonomy" id="113561"/>
    <lineage>
        <taxon>Bacteria</taxon>
        <taxon>Bacillati</taxon>
        <taxon>Actinomycetota</taxon>
        <taxon>Actinomycetes</taxon>
        <taxon>Micromonosporales</taxon>
        <taxon>Micromonosporaceae</taxon>
        <taxon>Paractinoplanes</taxon>
    </lineage>
</organism>
<reference evidence="4 5" key="1">
    <citation type="submission" date="2021-01" db="EMBL/GenBank/DDBJ databases">
        <title>Whole genome shotgun sequence of Actinoplanes deccanensis NBRC 13994.</title>
        <authorList>
            <person name="Komaki H."/>
            <person name="Tamura T."/>
        </authorList>
    </citation>
    <scope>NUCLEOTIDE SEQUENCE [LARGE SCALE GENOMIC DNA]</scope>
    <source>
        <strain evidence="4 5">NBRC 13994</strain>
    </source>
</reference>
<dbReference type="Gene3D" id="1.25.40.10">
    <property type="entry name" value="Tetratricopeptide repeat domain"/>
    <property type="match status" value="1"/>
</dbReference>
<dbReference type="SUPFAM" id="SSF55073">
    <property type="entry name" value="Nucleotide cyclase"/>
    <property type="match status" value="1"/>
</dbReference>
<proteinExistence type="predicted"/>
<keyword evidence="1" id="KW-0547">Nucleotide-binding</keyword>
<protein>
    <recommendedName>
        <fullName evidence="3">Bacterial transcriptional activator domain-containing protein</fullName>
    </recommendedName>
</protein>
<dbReference type="Gene3D" id="3.30.70.1230">
    <property type="entry name" value="Nucleotide cyclase"/>
    <property type="match status" value="1"/>
</dbReference>
<evidence type="ECO:0000313" key="4">
    <source>
        <dbReference type="EMBL" id="GID79580.1"/>
    </source>
</evidence>
<dbReference type="InterPro" id="IPR011990">
    <property type="entry name" value="TPR-like_helical_dom_sf"/>
</dbReference>
<dbReference type="Gene3D" id="1.10.10.10">
    <property type="entry name" value="Winged helix-like DNA-binding domain superfamily/Winged helix DNA-binding domain"/>
    <property type="match status" value="1"/>
</dbReference>
<dbReference type="InterPro" id="IPR041664">
    <property type="entry name" value="AAA_16"/>
</dbReference>
<evidence type="ECO:0000259" key="3">
    <source>
        <dbReference type="SMART" id="SM01043"/>
    </source>
</evidence>
<evidence type="ECO:0000256" key="2">
    <source>
        <dbReference type="ARBA" id="ARBA00022840"/>
    </source>
</evidence>
<dbReference type="Pfam" id="PF03704">
    <property type="entry name" value="BTAD"/>
    <property type="match status" value="1"/>
</dbReference>
<dbReference type="InterPro" id="IPR029787">
    <property type="entry name" value="Nucleotide_cyclase"/>
</dbReference>
<dbReference type="InterPro" id="IPR036388">
    <property type="entry name" value="WH-like_DNA-bd_sf"/>
</dbReference>
<sequence>MRRDANRADFRFVSASRPHRPREARTITGMPGELRIRLFGGFHAEVAGRPVVEWHRSAALSLVKLLALTPGHRLHRERAVDLLWPAVPSRLDKALHFARRALGSDHLLLRDEMVSLLGSPLWIDVDAFEEAARGGDLHEALRLYAGELLPENRFDSWASPRRDQLRDALATVLLSQAAASQSRGDRRAAIGALERLVEADPLHEEAYARLMALEDRHRALRRYEQITGRLEEELGVAPGAALQRAHRALLDRSGVPGGAEERKLVTVLDADFRGGAGDGDPERARREAAAWTGMLGEIAGRWGGTVRPRVGGGVIAVFGYPVAHEDHASRALWAGFEMLQRCPAPLRLGVDTGEIIAPDPPSEALDDIGGAVLDGAGRLREAAPPRTLQAAGRTRRAARRGAFRFGGSRLLAASWAAEQQVTGEPPMAGRAGELRAVLALVDEAVTARDPRLVTVVGAAGIGKSRLIREAVLEAVAARPGMRVLRGRCLAAGDGITYWPLGEILRDACDIPLGAPARVAAARLRLAVQQLGPGTAAVPAPRAAASSPAAPVDATVHALAAGAAIRLPGNPLNDAAPRTVADELGRAWPRFVTALAARGPLLLVIEDLHWAGAPMLDMLARLVARSAGPIVVLATARPELFETTALAGASVVSLGALSDDAARELVNALPHDPRRRDEILARAEGNPYFLGQLAAHLAEGASGAALPDTLHALLAARVDALPTAEKRLLQAAAVMGRVFWTEPLRDRRDPEALASLERRGLVLARPAPGPDGRTEYAFRHALLRDVAYAALPTAQRATGHADIAAWLEEISRERVDEVIELVAFHYAAAADNAETDDWVRGKAFRSLIDAGIGARRRYAVQKALDLHRRALRYAADPAEAWEAIGDDHETAYAGDEALSAWREAIALSVGDRRAALCLKSAQMTVTRWGGFRAPADPALGDRVIDEGLAAVSDPSLKSMLLSLRALCGTRWAWTGRPDPVPLARRRQASATAETLAERLGSTALRWLALLGRSSVHFQEGRYDDAVRDVLEQNALVEHDGTDRDRALAHAIASLVLADVRGDHTGALEHAIRSYDWARNLSPHDRLHGTCAMLTCLENLDRRDEIDPYLDEHLTLRQGPEAEMACPYIRLGVVVGALSLARRGETAEARRVAATVPLELKQPGNAEAMRALLHIELGEAGTARDLARHIVPLGRRPGPEEIPREALALVEALSALGDHAALRDFLPTARAAAGYLAPIGPVCDRAEAKILAAAGDHAAATALMTRAAAEFGRMALRFEATRSVPVS</sequence>
<feature type="domain" description="Bacterial transcriptional activator" evidence="3">
    <location>
        <begin position="123"/>
        <end position="250"/>
    </location>
</feature>
<accession>A0ABQ3YHT5</accession>
<dbReference type="PANTHER" id="PTHR16305">
    <property type="entry name" value="TESTICULAR SOLUBLE ADENYLYL CYCLASE"/>
    <property type="match status" value="1"/>
</dbReference>
<name>A0ABQ3YHT5_9ACTN</name>
<keyword evidence="5" id="KW-1185">Reference proteome</keyword>
<evidence type="ECO:0000313" key="5">
    <source>
        <dbReference type="Proteomes" id="UP000609879"/>
    </source>
</evidence>
<evidence type="ECO:0000256" key="1">
    <source>
        <dbReference type="ARBA" id="ARBA00022741"/>
    </source>
</evidence>
<dbReference type="SUPFAM" id="SSF52540">
    <property type="entry name" value="P-loop containing nucleoside triphosphate hydrolases"/>
    <property type="match status" value="1"/>
</dbReference>
<dbReference type="Pfam" id="PF13191">
    <property type="entry name" value="AAA_16"/>
    <property type="match status" value="1"/>
</dbReference>
<gene>
    <name evidence="4" type="ORF">Ade02nite_82210</name>
</gene>
<dbReference type="SUPFAM" id="SSF48452">
    <property type="entry name" value="TPR-like"/>
    <property type="match status" value="2"/>
</dbReference>
<dbReference type="EMBL" id="BOMI01000174">
    <property type="protein sequence ID" value="GID79580.1"/>
    <property type="molecule type" value="Genomic_DNA"/>
</dbReference>